<evidence type="ECO:0000313" key="1">
    <source>
        <dbReference type="EMBL" id="ARJ42032.1"/>
    </source>
</evidence>
<protein>
    <recommendedName>
        <fullName evidence="3">Haemolysin-type calcium binding-related domain-containing protein</fullName>
    </recommendedName>
</protein>
<evidence type="ECO:0008006" key="3">
    <source>
        <dbReference type="Google" id="ProtNLM"/>
    </source>
</evidence>
<dbReference type="EMBL" id="CP019706">
    <property type="protein sequence ID" value="ARJ42032.1"/>
    <property type="molecule type" value="Genomic_DNA"/>
</dbReference>
<accession>A0A1W6B4K4</accession>
<proteinExistence type="predicted"/>
<keyword evidence="2" id="KW-1185">Reference proteome</keyword>
<organism evidence="1 2">
    <name type="scientific">Pantoea alhagi</name>
    <dbReference type="NCBI Taxonomy" id="1891675"/>
    <lineage>
        <taxon>Bacteria</taxon>
        <taxon>Pseudomonadati</taxon>
        <taxon>Pseudomonadota</taxon>
        <taxon>Gammaproteobacteria</taxon>
        <taxon>Enterobacterales</taxon>
        <taxon>Erwiniaceae</taxon>
        <taxon>Pantoea</taxon>
    </lineage>
</organism>
<dbReference type="KEGG" id="palh:B1H58_08315"/>
<dbReference type="OrthoDB" id="7010652at2"/>
<dbReference type="AlphaFoldDB" id="A0A1W6B4K4"/>
<gene>
    <name evidence="1" type="ORF">B1H58_08315</name>
</gene>
<dbReference type="RefSeq" id="WP_085069381.1">
    <property type="nucleotide sequence ID" value="NZ_CP019706.1"/>
</dbReference>
<dbReference type="Proteomes" id="UP000192900">
    <property type="component" value="Chromosome"/>
</dbReference>
<evidence type="ECO:0000313" key="2">
    <source>
        <dbReference type="Proteomes" id="UP000192900"/>
    </source>
</evidence>
<sequence length="83" mass="8924">MYAYGGDDTFMFAGNSFGDSVIYQFDQDDKLVIPGNKQINANGNYLGNLSECDDGLLFTCGDSSISLVGLTLGQVHESQFVLA</sequence>
<name>A0A1W6B4K4_9GAMM</name>
<reference evidence="1 2" key="1">
    <citation type="submission" date="2017-02" db="EMBL/GenBank/DDBJ databases">
        <title>Complete genome sequence of the drought resistance-promoting endophyte Pantoea alhagi LTYR-11Z.</title>
        <authorList>
            <person name="Zhang L."/>
        </authorList>
    </citation>
    <scope>NUCLEOTIDE SEQUENCE [LARGE SCALE GENOMIC DNA]</scope>
    <source>
        <strain evidence="1 2">LTYR-11Z</strain>
    </source>
</reference>